<keyword evidence="3" id="KW-0813">Transport</keyword>
<dbReference type="Pfam" id="PF01032">
    <property type="entry name" value="FecCD"/>
    <property type="match status" value="1"/>
</dbReference>
<feature type="transmembrane region" description="Helical" evidence="8">
    <location>
        <begin position="189"/>
        <end position="216"/>
    </location>
</feature>
<evidence type="ECO:0000256" key="5">
    <source>
        <dbReference type="ARBA" id="ARBA00022692"/>
    </source>
</evidence>
<evidence type="ECO:0000256" key="8">
    <source>
        <dbReference type="SAM" id="Phobius"/>
    </source>
</evidence>
<keyword evidence="4" id="KW-1003">Cell membrane</keyword>
<dbReference type="PANTHER" id="PTHR30472">
    <property type="entry name" value="FERRIC ENTEROBACTIN TRANSPORT SYSTEM PERMEASE PROTEIN"/>
    <property type="match status" value="1"/>
</dbReference>
<feature type="transmembrane region" description="Helical" evidence="8">
    <location>
        <begin position="126"/>
        <end position="145"/>
    </location>
</feature>
<feature type="transmembrane region" description="Helical" evidence="8">
    <location>
        <begin position="288"/>
        <end position="310"/>
    </location>
</feature>
<evidence type="ECO:0000256" key="2">
    <source>
        <dbReference type="ARBA" id="ARBA00007935"/>
    </source>
</evidence>
<protein>
    <submittedName>
        <fullName evidence="9">Iron ABC transporter permease</fullName>
    </submittedName>
</protein>
<evidence type="ECO:0000313" key="10">
    <source>
        <dbReference type="Proteomes" id="UP000254537"/>
    </source>
</evidence>
<organism evidence="9 10">
    <name type="scientific">Crenobacter cavernae</name>
    <dbReference type="NCBI Taxonomy" id="2290923"/>
    <lineage>
        <taxon>Bacteria</taxon>
        <taxon>Pseudomonadati</taxon>
        <taxon>Pseudomonadota</taxon>
        <taxon>Betaproteobacteria</taxon>
        <taxon>Neisseriales</taxon>
        <taxon>Neisseriaceae</taxon>
        <taxon>Crenobacter</taxon>
    </lineage>
</organism>
<keyword evidence="7 8" id="KW-0472">Membrane</keyword>
<evidence type="ECO:0000256" key="1">
    <source>
        <dbReference type="ARBA" id="ARBA00004651"/>
    </source>
</evidence>
<dbReference type="PANTHER" id="PTHR30472:SF25">
    <property type="entry name" value="ABC TRANSPORTER PERMEASE PROTEIN MJ0876-RELATED"/>
    <property type="match status" value="1"/>
</dbReference>
<feature type="transmembrane region" description="Helical" evidence="8">
    <location>
        <begin position="223"/>
        <end position="241"/>
    </location>
</feature>
<sequence length="343" mass="35080">MRATPSRSGRPGALFPLMRAAPGLALWLTALTLAALLSLLVDGSDASANVRALFALPGHDAWLAELLHTLRLPRVLAAAGAGALLATAGATVQLLFRNPLAEPGLIGVSGGAALAAAIGLSLGAGALTLTGFAFVGGLGALLLARQLCGRDLSGSRLILAGVAVNSLTVSLLTLLIATLPDGPLRSVTFWLMGSFAAMDWPGAAAMLAAMLPVWLLLRRQADFLNALQFGEAAAFHVGFAVSRRLQLAAMLAALATALVVSSVGMIGFVGLLAPHLARLISGGEARRLMTLSPVLGALVAVLADWISRLVLAPAELPVGVVTSLIGAPFFLWLLNRGRDHAGT</sequence>
<dbReference type="EMBL" id="CP031337">
    <property type="protein sequence ID" value="AXK40472.1"/>
    <property type="molecule type" value="Genomic_DNA"/>
</dbReference>
<comment type="subcellular location">
    <subcellularLocation>
        <location evidence="1">Cell membrane</location>
        <topology evidence="1">Multi-pass membrane protein</topology>
    </subcellularLocation>
</comment>
<dbReference type="KEGG" id="ccah:DWG20_14100"/>
<dbReference type="GO" id="GO:0033214">
    <property type="term" value="P:siderophore-iron import into cell"/>
    <property type="evidence" value="ECO:0007669"/>
    <property type="project" value="TreeGrafter"/>
</dbReference>
<keyword evidence="6 8" id="KW-1133">Transmembrane helix</keyword>
<evidence type="ECO:0000313" key="9">
    <source>
        <dbReference type="EMBL" id="AXK40472.1"/>
    </source>
</evidence>
<evidence type="ECO:0000256" key="3">
    <source>
        <dbReference type="ARBA" id="ARBA00022448"/>
    </source>
</evidence>
<dbReference type="GO" id="GO:0005886">
    <property type="term" value="C:plasma membrane"/>
    <property type="evidence" value="ECO:0007669"/>
    <property type="project" value="UniProtKB-SubCell"/>
</dbReference>
<name>A0A345Y970_9NEIS</name>
<dbReference type="InterPro" id="IPR037294">
    <property type="entry name" value="ABC_BtuC-like"/>
</dbReference>
<dbReference type="SUPFAM" id="SSF81345">
    <property type="entry name" value="ABC transporter involved in vitamin B12 uptake, BtuC"/>
    <property type="match status" value="1"/>
</dbReference>
<dbReference type="AlphaFoldDB" id="A0A345Y970"/>
<comment type="similarity">
    <text evidence="2">Belongs to the binding-protein-dependent transport system permease family. FecCD subfamily.</text>
</comment>
<feature type="transmembrane region" description="Helical" evidence="8">
    <location>
        <begin position="247"/>
        <end position="276"/>
    </location>
</feature>
<dbReference type="OrthoDB" id="9782305at2"/>
<evidence type="ECO:0000256" key="4">
    <source>
        <dbReference type="ARBA" id="ARBA00022475"/>
    </source>
</evidence>
<feature type="transmembrane region" description="Helical" evidence="8">
    <location>
        <begin position="316"/>
        <end position="334"/>
    </location>
</feature>
<feature type="transmembrane region" description="Helical" evidence="8">
    <location>
        <begin position="76"/>
        <end position="96"/>
    </location>
</feature>
<accession>A0A345Y970</accession>
<proteinExistence type="inferred from homology"/>
<dbReference type="CDD" id="cd06550">
    <property type="entry name" value="TM_ABC_iron-siderophores_like"/>
    <property type="match status" value="1"/>
</dbReference>
<evidence type="ECO:0000256" key="6">
    <source>
        <dbReference type="ARBA" id="ARBA00022989"/>
    </source>
</evidence>
<feature type="transmembrane region" description="Helical" evidence="8">
    <location>
        <begin position="157"/>
        <end position="177"/>
    </location>
</feature>
<dbReference type="GO" id="GO:0022857">
    <property type="term" value="F:transmembrane transporter activity"/>
    <property type="evidence" value="ECO:0007669"/>
    <property type="project" value="InterPro"/>
</dbReference>
<dbReference type="Gene3D" id="1.10.3470.10">
    <property type="entry name" value="ABC transporter involved in vitamin B12 uptake, BtuC"/>
    <property type="match status" value="1"/>
</dbReference>
<evidence type="ECO:0000256" key="7">
    <source>
        <dbReference type="ARBA" id="ARBA00023136"/>
    </source>
</evidence>
<dbReference type="InterPro" id="IPR000522">
    <property type="entry name" value="ABC_transptr_permease_BtuC"/>
</dbReference>
<reference evidence="9 10" key="1">
    <citation type="submission" date="2018-07" db="EMBL/GenBank/DDBJ databases">
        <title>Crenobacter cavernae sp. nov., isolated from a karst cave.</title>
        <authorList>
            <person name="Zhu H."/>
        </authorList>
    </citation>
    <scope>NUCLEOTIDE SEQUENCE [LARGE SCALE GENOMIC DNA]</scope>
    <source>
        <strain evidence="9 10">K1W11S-77</strain>
    </source>
</reference>
<dbReference type="Proteomes" id="UP000254537">
    <property type="component" value="Chromosome"/>
</dbReference>
<keyword evidence="5 8" id="KW-0812">Transmembrane</keyword>
<gene>
    <name evidence="9" type="ORF">DWG20_14100</name>
</gene>